<evidence type="ECO:0000313" key="3">
    <source>
        <dbReference type="Proteomes" id="UP000824782"/>
    </source>
</evidence>
<organism evidence="2 3">
    <name type="scientific">Engystomops pustulosus</name>
    <name type="common">Tungara frog</name>
    <name type="synonym">Physalaemus pustulosus</name>
    <dbReference type="NCBI Taxonomy" id="76066"/>
    <lineage>
        <taxon>Eukaryota</taxon>
        <taxon>Metazoa</taxon>
        <taxon>Chordata</taxon>
        <taxon>Craniata</taxon>
        <taxon>Vertebrata</taxon>
        <taxon>Euteleostomi</taxon>
        <taxon>Amphibia</taxon>
        <taxon>Batrachia</taxon>
        <taxon>Anura</taxon>
        <taxon>Neobatrachia</taxon>
        <taxon>Hyloidea</taxon>
        <taxon>Leptodactylidae</taxon>
        <taxon>Leiuperinae</taxon>
        <taxon>Engystomops</taxon>
    </lineage>
</organism>
<dbReference type="SMART" id="SM00185">
    <property type="entry name" value="ARM"/>
    <property type="match status" value="5"/>
</dbReference>
<keyword evidence="3" id="KW-1185">Reference proteome</keyword>
<dbReference type="SUPFAM" id="SSF48371">
    <property type="entry name" value="ARM repeat"/>
    <property type="match status" value="1"/>
</dbReference>
<evidence type="ECO:0000259" key="1">
    <source>
        <dbReference type="Pfam" id="PF01749"/>
    </source>
</evidence>
<dbReference type="PANTHER" id="PTHR16356:SF1">
    <property type="entry name" value="TRANSMEMBRANE AND COILED-COIL DOMAIN-CONTAINING PROTEIN 6"/>
    <property type="match status" value="1"/>
</dbReference>
<dbReference type="GO" id="GO:0006606">
    <property type="term" value="P:protein import into nucleus"/>
    <property type="evidence" value="ECO:0007669"/>
    <property type="project" value="InterPro"/>
</dbReference>
<reference evidence="2" key="1">
    <citation type="thesis" date="2020" institute="ProQuest LLC" country="789 East Eisenhower Parkway, Ann Arbor, MI, USA">
        <title>Comparative Genomics and Chromosome Evolution.</title>
        <authorList>
            <person name="Mudd A.B."/>
        </authorList>
    </citation>
    <scope>NUCLEOTIDE SEQUENCE</scope>
    <source>
        <strain evidence="2">237g6f4</strain>
        <tissue evidence="2">Blood</tissue>
    </source>
</reference>
<name>A0AAV7C2W8_ENGPU</name>
<feature type="domain" description="IBB" evidence="1">
    <location>
        <begin position="3"/>
        <end position="72"/>
    </location>
</feature>
<dbReference type="InterPro" id="IPR016024">
    <property type="entry name" value="ARM-type_fold"/>
</dbReference>
<dbReference type="InterPro" id="IPR011989">
    <property type="entry name" value="ARM-like"/>
</dbReference>
<dbReference type="GO" id="GO:0061608">
    <property type="term" value="F:nuclear import signal receptor activity"/>
    <property type="evidence" value="ECO:0007669"/>
    <property type="project" value="InterPro"/>
</dbReference>
<dbReference type="Proteomes" id="UP000824782">
    <property type="component" value="Unassembled WGS sequence"/>
</dbReference>
<sequence length="517" mass="58118">MWRRRKFGKKSQLGLEDLRIQRRERETALRKARREEHLISKRLLQDVTHDDQTLEDVQSTFSEQQVAQLVTDIQHGSADKLPSLVALRQALRDKDVRVMFIRAEGSMRVLIGLFTCQFASVQMEAAKCLHELSSSDDPAVCKACLPATPYLLTYLSGSSPEFMELCLYTLGNLIVESEAARNQLLLQGIIPTFALCLQSPHMTVLEATGYALSQLLQAKEASEKVVPLVLQSGLVPDILRLLHYSPEDGFGMRIEFAWCLHYIVSSQVNNILLISGGVLTKLMNLFIKLADLVTKIIIPGIELLLCPIVRCLGNLLVEVDSSGNKIQIRDGRIIVALFVLMQQFQKEHEFMVKECLWVLNNMTADDPVASSAVLHLNLTPVLLQFFGRSKDVLVMVLTVLCNIANFGPAYCQYLHEKDLLSSLTRLLGRADIPVTIHCLDLMNIFLRYCPEAENDILLHSVLQIPESHKDNPEVQQRMEALQYYLKPKVSVYTSSPLASVQRLGACTLALFFTSVVQ</sequence>
<gene>
    <name evidence="2" type="ORF">GDO81_010798</name>
</gene>
<evidence type="ECO:0000313" key="2">
    <source>
        <dbReference type="EMBL" id="KAG8579296.1"/>
    </source>
</evidence>
<proteinExistence type="predicted"/>
<dbReference type="Gene3D" id="1.25.10.10">
    <property type="entry name" value="Leucine-rich Repeat Variant"/>
    <property type="match status" value="2"/>
</dbReference>
<dbReference type="PANTHER" id="PTHR16356">
    <property type="entry name" value="TRANSMEMBRANE AND COILED-COIL DOMAIN-CONTAINING PROTEIN 6 TMCO6"/>
    <property type="match status" value="1"/>
</dbReference>
<dbReference type="InterPro" id="IPR000225">
    <property type="entry name" value="Armadillo"/>
</dbReference>
<dbReference type="EMBL" id="WNYA01000004">
    <property type="protein sequence ID" value="KAG8579296.1"/>
    <property type="molecule type" value="Genomic_DNA"/>
</dbReference>
<protein>
    <recommendedName>
        <fullName evidence="1">IBB domain-containing protein</fullName>
    </recommendedName>
</protein>
<dbReference type="AlphaFoldDB" id="A0AAV7C2W8"/>
<accession>A0AAV7C2W8</accession>
<comment type="caution">
    <text evidence="2">The sequence shown here is derived from an EMBL/GenBank/DDBJ whole genome shotgun (WGS) entry which is preliminary data.</text>
</comment>
<dbReference type="Pfam" id="PF01749">
    <property type="entry name" value="IBB"/>
    <property type="match status" value="1"/>
</dbReference>
<dbReference type="InterPro" id="IPR002652">
    <property type="entry name" value="Importin-a_IBB"/>
</dbReference>